<dbReference type="Proteomes" id="UP000030758">
    <property type="component" value="Unassembled WGS sequence"/>
</dbReference>
<protein>
    <submittedName>
        <fullName evidence="1">Uncharacterized protein</fullName>
    </submittedName>
</protein>
<reference evidence="1 3" key="1">
    <citation type="journal article" date="2014" name="Nat. Genet.">
        <title>Genome and transcriptome of the porcine whipworm Trichuris suis.</title>
        <authorList>
            <person name="Jex A.R."/>
            <person name="Nejsum P."/>
            <person name="Schwarz E.M."/>
            <person name="Hu L."/>
            <person name="Young N.D."/>
            <person name="Hall R.S."/>
            <person name="Korhonen P.K."/>
            <person name="Liao S."/>
            <person name="Thamsborg S."/>
            <person name="Xia J."/>
            <person name="Xu P."/>
            <person name="Wang S."/>
            <person name="Scheerlinck J.P."/>
            <person name="Hofmann A."/>
            <person name="Sternberg P.W."/>
            <person name="Wang J."/>
            <person name="Gasser R.B."/>
        </authorList>
    </citation>
    <scope>NUCLEOTIDE SEQUENCE [LARGE SCALE GENOMIC DNA]</scope>
    <source>
        <strain evidence="2">DCEP-RM93F</strain>
        <strain evidence="1">DCEP-RM93M</strain>
    </source>
</reference>
<sequence>MSCKIPNEPHLVADHYDMCTRLQLHDAIMLDGLTVDLSFSAKAKAEVFKAKLSLPEWKTIYARLG</sequence>
<proteinExistence type="predicted"/>
<dbReference type="EMBL" id="KL367551">
    <property type="protein sequence ID" value="KFD64750.1"/>
    <property type="molecule type" value="Genomic_DNA"/>
</dbReference>
<keyword evidence="3" id="KW-1185">Reference proteome</keyword>
<name>A0A085LYH2_9BILA</name>
<evidence type="ECO:0000313" key="3">
    <source>
        <dbReference type="Proteomes" id="UP000030764"/>
    </source>
</evidence>
<evidence type="ECO:0000313" key="1">
    <source>
        <dbReference type="EMBL" id="KFD50018.1"/>
    </source>
</evidence>
<evidence type="ECO:0000313" key="2">
    <source>
        <dbReference type="EMBL" id="KFD64750.1"/>
    </source>
</evidence>
<dbReference type="EMBL" id="KL363260">
    <property type="protein sequence ID" value="KFD50018.1"/>
    <property type="molecule type" value="Genomic_DNA"/>
</dbReference>
<accession>A0A085LYH2</accession>
<gene>
    <name evidence="1" type="ORF">M513_09111</name>
    <name evidence="2" type="ORF">M514_09111</name>
</gene>
<dbReference type="Proteomes" id="UP000030764">
    <property type="component" value="Unassembled WGS sequence"/>
</dbReference>
<organism evidence="1 3">
    <name type="scientific">Trichuris suis</name>
    <name type="common">pig whipworm</name>
    <dbReference type="NCBI Taxonomy" id="68888"/>
    <lineage>
        <taxon>Eukaryota</taxon>
        <taxon>Metazoa</taxon>
        <taxon>Ecdysozoa</taxon>
        <taxon>Nematoda</taxon>
        <taxon>Enoplea</taxon>
        <taxon>Dorylaimia</taxon>
        <taxon>Trichinellida</taxon>
        <taxon>Trichuridae</taxon>
        <taxon>Trichuris</taxon>
    </lineage>
</organism>
<dbReference type="AlphaFoldDB" id="A0A085LYH2"/>